<name>A0A562Q997_9BACI</name>
<feature type="compositionally biased region" description="Acidic residues" evidence="1">
    <location>
        <begin position="60"/>
        <end position="76"/>
    </location>
</feature>
<organism evidence="2 3">
    <name type="scientific">Halalkalibacter nanhaiisediminis</name>
    <dbReference type="NCBI Taxonomy" id="688079"/>
    <lineage>
        <taxon>Bacteria</taxon>
        <taxon>Bacillati</taxon>
        <taxon>Bacillota</taxon>
        <taxon>Bacilli</taxon>
        <taxon>Bacillales</taxon>
        <taxon>Bacillaceae</taxon>
        <taxon>Halalkalibacter</taxon>
    </lineage>
</organism>
<evidence type="ECO:0000256" key="1">
    <source>
        <dbReference type="SAM" id="MobiDB-lite"/>
    </source>
</evidence>
<dbReference type="InterPro" id="IPR010093">
    <property type="entry name" value="SinI_DNA-bd"/>
</dbReference>
<dbReference type="Proteomes" id="UP000315711">
    <property type="component" value="Unassembled WGS sequence"/>
</dbReference>
<reference evidence="2 3" key="1">
    <citation type="journal article" date="2015" name="Stand. Genomic Sci.">
        <title>Genomic Encyclopedia of Bacterial and Archaeal Type Strains, Phase III: the genomes of soil and plant-associated and newly described type strains.</title>
        <authorList>
            <person name="Whitman W.B."/>
            <person name="Woyke T."/>
            <person name="Klenk H.P."/>
            <person name="Zhou Y."/>
            <person name="Lilburn T.G."/>
            <person name="Beck B.J."/>
            <person name="De Vos P."/>
            <person name="Vandamme P."/>
            <person name="Eisen J.A."/>
            <person name="Garrity G."/>
            <person name="Hugenholtz P."/>
            <person name="Kyrpides N.C."/>
        </authorList>
    </citation>
    <scope>NUCLEOTIDE SEQUENCE [LARGE SCALE GENOMIC DNA]</scope>
    <source>
        <strain evidence="2 3">CGMCC 1.10116</strain>
    </source>
</reference>
<proteinExistence type="predicted"/>
<dbReference type="EMBL" id="VLKZ01000013">
    <property type="protein sequence ID" value="TWI53303.1"/>
    <property type="molecule type" value="Genomic_DNA"/>
</dbReference>
<dbReference type="OrthoDB" id="2166477at2"/>
<protein>
    <submittedName>
        <fullName evidence="2">Glucose-6-phosphate isomerase</fullName>
    </submittedName>
</protein>
<dbReference type="GO" id="GO:0003677">
    <property type="term" value="F:DNA binding"/>
    <property type="evidence" value="ECO:0007669"/>
    <property type="project" value="InterPro"/>
</dbReference>
<evidence type="ECO:0000313" key="2">
    <source>
        <dbReference type="EMBL" id="TWI53303.1"/>
    </source>
</evidence>
<keyword evidence="2" id="KW-0413">Isomerase</keyword>
<gene>
    <name evidence="2" type="ORF">IQ10_03437</name>
</gene>
<feature type="region of interest" description="Disordered" evidence="1">
    <location>
        <begin position="56"/>
        <end position="76"/>
    </location>
</feature>
<dbReference type="NCBIfam" id="TIGR01764">
    <property type="entry name" value="excise"/>
    <property type="match status" value="1"/>
</dbReference>
<keyword evidence="3" id="KW-1185">Reference proteome</keyword>
<accession>A0A562Q997</accession>
<comment type="caution">
    <text evidence="2">The sequence shown here is derived from an EMBL/GenBank/DDBJ whole genome shotgun (WGS) entry which is preliminary data.</text>
</comment>
<dbReference type="GO" id="GO:0016853">
    <property type="term" value="F:isomerase activity"/>
    <property type="evidence" value="ECO:0007669"/>
    <property type="project" value="UniProtKB-KW"/>
</dbReference>
<sequence>MYVTILELADYLGLPSEYIEQQIQLGHVKAVFDGGQFLVNIEQFAWHKEQIDKKRRQLAAEEEDPIPEDWDAKDED</sequence>
<evidence type="ECO:0000313" key="3">
    <source>
        <dbReference type="Proteomes" id="UP000315711"/>
    </source>
</evidence>
<dbReference type="RefSeq" id="WP_144451619.1">
    <property type="nucleotide sequence ID" value="NZ_VLKZ01000013.1"/>
</dbReference>
<dbReference type="AlphaFoldDB" id="A0A562Q997"/>